<name>A0A2A5AVH0_9GAMM</name>
<proteinExistence type="predicted"/>
<accession>A0A2A5AVH0</accession>
<organism evidence="2 3">
    <name type="scientific">SAR86 cluster bacterium</name>
    <dbReference type="NCBI Taxonomy" id="2030880"/>
    <lineage>
        <taxon>Bacteria</taxon>
        <taxon>Pseudomonadati</taxon>
        <taxon>Pseudomonadota</taxon>
        <taxon>Gammaproteobacteria</taxon>
        <taxon>SAR86 cluster</taxon>
    </lineage>
</organism>
<dbReference type="EMBL" id="NVVJ01000049">
    <property type="protein sequence ID" value="PCJ22856.1"/>
    <property type="molecule type" value="Genomic_DNA"/>
</dbReference>
<reference evidence="3" key="1">
    <citation type="submission" date="2017-08" db="EMBL/GenBank/DDBJ databases">
        <title>A dynamic microbial community with high functional redundancy inhabits the cold, oxic subseafloor aquifer.</title>
        <authorList>
            <person name="Tully B.J."/>
            <person name="Wheat C.G."/>
            <person name="Glazer B.T."/>
            <person name="Huber J.A."/>
        </authorList>
    </citation>
    <scope>NUCLEOTIDE SEQUENCE [LARGE SCALE GENOMIC DNA]</scope>
</reference>
<dbReference type="InterPro" id="IPR002575">
    <property type="entry name" value="Aminoglycoside_PTrfase"/>
</dbReference>
<dbReference type="Gene3D" id="3.90.1200.10">
    <property type="match status" value="1"/>
</dbReference>
<comment type="caution">
    <text evidence="2">The sequence shown here is derived from an EMBL/GenBank/DDBJ whole genome shotgun (WGS) entry which is preliminary data.</text>
</comment>
<dbReference type="InterPro" id="IPR011009">
    <property type="entry name" value="Kinase-like_dom_sf"/>
</dbReference>
<dbReference type="SUPFAM" id="SSF56112">
    <property type="entry name" value="Protein kinase-like (PK-like)"/>
    <property type="match status" value="1"/>
</dbReference>
<dbReference type="Gene3D" id="3.30.200.20">
    <property type="entry name" value="Phosphorylase Kinase, domain 1"/>
    <property type="match status" value="1"/>
</dbReference>
<evidence type="ECO:0000313" key="3">
    <source>
        <dbReference type="Proteomes" id="UP000218327"/>
    </source>
</evidence>
<evidence type="ECO:0000259" key="1">
    <source>
        <dbReference type="Pfam" id="PF01636"/>
    </source>
</evidence>
<protein>
    <submittedName>
        <fullName evidence="2">Aminoglycoside phosphotransferase</fullName>
    </submittedName>
</protein>
<gene>
    <name evidence="2" type="ORF">COA96_13275</name>
</gene>
<evidence type="ECO:0000313" key="2">
    <source>
        <dbReference type="EMBL" id="PCJ22856.1"/>
    </source>
</evidence>
<dbReference type="AlphaFoldDB" id="A0A2A5AVH0"/>
<dbReference type="Pfam" id="PF01636">
    <property type="entry name" value="APH"/>
    <property type="match status" value="1"/>
</dbReference>
<keyword evidence="2" id="KW-0808">Transferase</keyword>
<dbReference type="Proteomes" id="UP000218327">
    <property type="component" value="Unassembled WGS sequence"/>
</dbReference>
<sequence length="354" mass="40762">MSDAREQDLTIWANQALDQLVPEKPDFCQLEVVSGDASFRRYFRARVLDQSFIVVDAPPATEDSRTFVKVSNLFRDAGVLTPNIFDTDFDNGFMLLEDFGDNLFLPLLLEAQTNNGEAEANRLYHKAMESLVKFQKGVDGNRLPHFDRAKLRQEMELFEHWFCEVFLELDLSEHDRKLIATTFSFLEDELLAQKQVAVHRDYHSRNLLLLNADTFGADSGPGIIDFQDAVLGAYTYDLVSLLRDCYIRWSPDQVKSWALEYLPMAQQEAIIEAIPSSQFLRDMDMAGLQRHLKVMGIFSRLCIRDKKPQYLADIPLVIRYFLEVASSHEEMAPFVYWLENTVLTVAKTKLKLDL</sequence>
<feature type="domain" description="Aminoglycoside phosphotransferase" evidence="1">
    <location>
        <begin position="30"/>
        <end position="261"/>
    </location>
</feature>
<dbReference type="GO" id="GO:0016740">
    <property type="term" value="F:transferase activity"/>
    <property type="evidence" value="ECO:0007669"/>
    <property type="project" value="UniProtKB-KW"/>
</dbReference>